<name>A0A1I3TI93_9BACL</name>
<keyword evidence="5" id="KW-0472">Membrane</keyword>
<comment type="similarity">
    <text evidence="2">Belongs to the GerABKC lipoprotein family.</text>
</comment>
<evidence type="ECO:0000256" key="5">
    <source>
        <dbReference type="ARBA" id="ARBA00023136"/>
    </source>
</evidence>
<dbReference type="RefSeq" id="WP_093231167.1">
    <property type="nucleotide sequence ID" value="NZ_FORR01000018.1"/>
</dbReference>
<comment type="subcellular location">
    <subcellularLocation>
        <location evidence="1">Membrane</location>
        <topology evidence="1">Lipid-anchor</topology>
    </subcellularLocation>
</comment>
<dbReference type="InterPro" id="IPR038501">
    <property type="entry name" value="Spore_GerAC_C_sf"/>
</dbReference>
<evidence type="ECO:0000256" key="7">
    <source>
        <dbReference type="ARBA" id="ARBA00023288"/>
    </source>
</evidence>
<evidence type="ECO:0000313" key="10">
    <source>
        <dbReference type="EMBL" id="SFJ70898.1"/>
    </source>
</evidence>
<dbReference type="STRING" id="46223.SAMN05421852_11810"/>
<dbReference type="Gene3D" id="3.30.300.210">
    <property type="entry name" value="Nutrient germinant receptor protein C, domain 3"/>
    <property type="match status" value="1"/>
</dbReference>
<protein>
    <submittedName>
        <fullName evidence="10">Spore germination protein KC</fullName>
    </submittedName>
</protein>
<organism evidence="10 11">
    <name type="scientific">Thermoflavimicrobium dichotomicum</name>
    <dbReference type="NCBI Taxonomy" id="46223"/>
    <lineage>
        <taxon>Bacteria</taxon>
        <taxon>Bacillati</taxon>
        <taxon>Bacillota</taxon>
        <taxon>Bacilli</taxon>
        <taxon>Bacillales</taxon>
        <taxon>Thermoactinomycetaceae</taxon>
        <taxon>Thermoflavimicrobium</taxon>
    </lineage>
</organism>
<gene>
    <name evidence="10" type="ORF">SAMN05421852_11810</name>
</gene>
<dbReference type="InterPro" id="IPR057336">
    <property type="entry name" value="GerAC_N"/>
</dbReference>
<evidence type="ECO:0000256" key="3">
    <source>
        <dbReference type="ARBA" id="ARBA00022544"/>
    </source>
</evidence>
<keyword evidence="7" id="KW-0449">Lipoprotein</keyword>
<sequence length="403" mass="45941">MIAPSRFRKKILFSLWLAVLPLAGCWDRIEVNDLILITAAALDKPEEDKGVELSIQVFIPRGGGGEMSGMKTEGSGGDENTFVRSAVGVTLADAMAKLQEKLPRRIFWGHNEVLIIGEELAKEGFREHIDFWMRYTEPRERADVFVSKGKAKEILMLIPKIERNSSEVLRELAEMRTGIKVTVKDLAQMLTGESGTAALPWVEKLPSSNEEKDEKKSIGYIYGTALFKKDRMVGWINDRVTRGMLWLRNEIETALITVKPKEAEEGLVSLNLVKSNSQLIPQIQNGKWSMTVKIDTEVDVIQNTTNLEFTNPKFLQEVEKAVAKDIEDRERMALAQAREWNVDIFGFAETFHRKYPQVWKKEKDRWDQIFPEVEVKYETKVKVARLGLSTIGTTKPEEEVKQK</sequence>
<dbReference type="EMBL" id="FORR01000018">
    <property type="protein sequence ID" value="SFJ70898.1"/>
    <property type="molecule type" value="Genomic_DNA"/>
</dbReference>
<dbReference type="Gene3D" id="6.20.190.10">
    <property type="entry name" value="Nutrient germinant receptor protein C, domain 1"/>
    <property type="match status" value="1"/>
</dbReference>
<keyword evidence="6" id="KW-0564">Palmitate</keyword>
<dbReference type="InterPro" id="IPR046953">
    <property type="entry name" value="Spore_GerAC-like_C"/>
</dbReference>
<evidence type="ECO:0000256" key="1">
    <source>
        <dbReference type="ARBA" id="ARBA00004635"/>
    </source>
</evidence>
<keyword evidence="4" id="KW-0732">Signal</keyword>
<keyword evidence="3" id="KW-0309">Germination</keyword>
<proteinExistence type="inferred from homology"/>
<dbReference type="GO" id="GO:0016020">
    <property type="term" value="C:membrane"/>
    <property type="evidence" value="ECO:0007669"/>
    <property type="project" value="UniProtKB-SubCell"/>
</dbReference>
<feature type="domain" description="Spore germination protein N-terminal" evidence="9">
    <location>
        <begin position="27"/>
        <end position="203"/>
    </location>
</feature>
<dbReference type="GO" id="GO:0009847">
    <property type="term" value="P:spore germination"/>
    <property type="evidence" value="ECO:0007669"/>
    <property type="project" value="InterPro"/>
</dbReference>
<evidence type="ECO:0000259" key="9">
    <source>
        <dbReference type="Pfam" id="PF25198"/>
    </source>
</evidence>
<dbReference type="PANTHER" id="PTHR35789:SF1">
    <property type="entry name" value="SPORE GERMINATION PROTEIN B3"/>
    <property type="match status" value="1"/>
</dbReference>
<accession>A0A1I3TI93</accession>
<dbReference type="NCBIfam" id="TIGR02887">
    <property type="entry name" value="spore_ger_x_C"/>
    <property type="match status" value="1"/>
</dbReference>
<dbReference type="Proteomes" id="UP000199545">
    <property type="component" value="Unassembled WGS sequence"/>
</dbReference>
<dbReference type="PANTHER" id="PTHR35789">
    <property type="entry name" value="SPORE GERMINATION PROTEIN B3"/>
    <property type="match status" value="1"/>
</dbReference>
<dbReference type="AlphaFoldDB" id="A0A1I3TI93"/>
<evidence type="ECO:0000256" key="4">
    <source>
        <dbReference type="ARBA" id="ARBA00022729"/>
    </source>
</evidence>
<evidence type="ECO:0000313" key="11">
    <source>
        <dbReference type="Proteomes" id="UP000199545"/>
    </source>
</evidence>
<dbReference type="Pfam" id="PF25198">
    <property type="entry name" value="Spore_GerAC_N"/>
    <property type="match status" value="1"/>
</dbReference>
<feature type="domain" description="Spore germination GerAC-like C-terminal" evidence="8">
    <location>
        <begin position="223"/>
        <end position="387"/>
    </location>
</feature>
<reference evidence="10 11" key="1">
    <citation type="submission" date="2016-10" db="EMBL/GenBank/DDBJ databases">
        <authorList>
            <person name="de Groot N.N."/>
        </authorList>
    </citation>
    <scope>NUCLEOTIDE SEQUENCE [LARGE SCALE GENOMIC DNA]</scope>
    <source>
        <strain evidence="10 11">DSM 44778</strain>
    </source>
</reference>
<dbReference type="InterPro" id="IPR008844">
    <property type="entry name" value="Spore_GerAC-like"/>
</dbReference>
<keyword evidence="11" id="KW-1185">Reference proteome</keyword>
<evidence type="ECO:0000256" key="2">
    <source>
        <dbReference type="ARBA" id="ARBA00007886"/>
    </source>
</evidence>
<dbReference type="OrthoDB" id="9816067at2"/>
<evidence type="ECO:0000256" key="6">
    <source>
        <dbReference type="ARBA" id="ARBA00023139"/>
    </source>
</evidence>
<dbReference type="Pfam" id="PF05504">
    <property type="entry name" value="Spore_GerAC"/>
    <property type="match status" value="1"/>
</dbReference>
<evidence type="ECO:0000259" key="8">
    <source>
        <dbReference type="Pfam" id="PF05504"/>
    </source>
</evidence>